<sequence length="132" mass="15173">MKKQARRLVALLIVSLACLPRIVEIDQDDRTGLILVWPWSSGFVEFVNSVTGGRVLISFKPVWKFSHFRAYTDDSTENYYTSGTYEWNGLLGTESESELRYCSIQGIRFKLGSFEQEVINGCLRARIVWPPF</sequence>
<keyword evidence="2" id="KW-1185">Reference proteome</keyword>
<name>A0A1I4QTK9_9BACT</name>
<dbReference type="RefSeq" id="WP_093392799.1">
    <property type="nucleotide sequence ID" value="NZ_FOUU01000001.1"/>
</dbReference>
<dbReference type="AlphaFoldDB" id="A0A1I4QTK9"/>
<evidence type="ECO:0000313" key="2">
    <source>
        <dbReference type="Proteomes" id="UP000199611"/>
    </source>
</evidence>
<evidence type="ECO:0000313" key="1">
    <source>
        <dbReference type="EMBL" id="SFM43412.1"/>
    </source>
</evidence>
<dbReference type="PROSITE" id="PS51257">
    <property type="entry name" value="PROKAR_LIPOPROTEIN"/>
    <property type="match status" value="1"/>
</dbReference>
<reference evidence="1 2" key="1">
    <citation type="submission" date="2016-10" db="EMBL/GenBank/DDBJ databases">
        <authorList>
            <person name="de Groot N.N."/>
        </authorList>
    </citation>
    <scope>NUCLEOTIDE SEQUENCE [LARGE SCALE GENOMIC DNA]</scope>
    <source>
        <strain evidence="1 2">DSM 9990</strain>
    </source>
</reference>
<dbReference type="Proteomes" id="UP000199611">
    <property type="component" value="Unassembled WGS sequence"/>
</dbReference>
<protein>
    <submittedName>
        <fullName evidence="1">Uncharacterized protein</fullName>
    </submittedName>
</protein>
<dbReference type="EMBL" id="FOUU01000001">
    <property type="protein sequence ID" value="SFM43412.1"/>
    <property type="molecule type" value="Genomic_DNA"/>
</dbReference>
<gene>
    <name evidence="1" type="ORF">SAMN05660836_00218</name>
</gene>
<organism evidence="1 2">
    <name type="scientific">Thermodesulforhabdus norvegica</name>
    <dbReference type="NCBI Taxonomy" id="39841"/>
    <lineage>
        <taxon>Bacteria</taxon>
        <taxon>Pseudomonadati</taxon>
        <taxon>Thermodesulfobacteriota</taxon>
        <taxon>Syntrophobacteria</taxon>
        <taxon>Syntrophobacterales</taxon>
        <taxon>Thermodesulforhabdaceae</taxon>
        <taxon>Thermodesulforhabdus</taxon>
    </lineage>
</organism>
<dbReference type="STRING" id="39841.SAMN05660836_00218"/>
<proteinExistence type="predicted"/>
<dbReference type="OrthoDB" id="32707at2"/>
<accession>A0A1I4QTK9</accession>